<keyword evidence="3" id="KW-1185">Reference proteome</keyword>
<dbReference type="AlphaFoldDB" id="A0A347TL27"/>
<reference evidence="2" key="2">
    <citation type="submission" date="2017-09" db="EMBL/GenBank/DDBJ databases">
        <authorList>
            <person name="Perez-Cataluna A."/>
            <person name="Figueras M.J."/>
            <person name="Salas-Masso N."/>
        </authorList>
    </citation>
    <scope>NUCLEOTIDE SEQUENCE</scope>
    <source>
        <strain evidence="2">CECT 7727</strain>
    </source>
</reference>
<gene>
    <name evidence="1" type="ORF">AMRN_1571</name>
    <name evidence="2" type="ORF">CPH92_06390</name>
</gene>
<sequence length="130" mass="14747">MKIAIPVKDENLNFFPNAGHTPKFAVYTMTGSGMFKSFNLDEIKQNPRNDIDHTNPEAEHACNHSHDDAEHIEQHNKMGRVLKECDYIVVEKACKNTARSFTSEGIKLVKYNGDSFESTKILNELSSKFV</sequence>
<dbReference type="EMBL" id="CP032101">
    <property type="protein sequence ID" value="AXX87305.1"/>
    <property type="molecule type" value="Genomic_DNA"/>
</dbReference>
<dbReference type="Proteomes" id="UP000264693">
    <property type="component" value="Chromosome"/>
</dbReference>
<dbReference type="EMBL" id="NXAO01000025">
    <property type="protein sequence ID" value="PHO15559.1"/>
    <property type="molecule type" value="Genomic_DNA"/>
</dbReference>
<evidence type="ECO:0000313" key="2">
    <source>
        <dbReference type="EMBL" id="PHO15559.1"/>
    </source>
</evidence>
<dbReference type="KEGG" id="amar:AMRN_1571"/>
<dbReference type="InterPro" id="IPR036105">
    <property type="entry name" value="DiNase_FeMo-co_biosyn_sf"/>
</dbReference>
<dbReference type="RefSeq" id="WP_099310908.1">
    <property type="nucleotide sequence ID" value="NZ_CP032101.1"/>
</dbReference>
<dbReference type="Gene3D" id="3.30.420.130">
    <property type="entry name" value="Dinitrogenase iron-molybdenum cofactor biosynthesis domain"/>
    <property type="match status" value="1"/>
</dbReference>
<reference evidence="1 4" key="3">
    <citation type="submission" date="2018-08" db="EMBL/GenBank/DDBJ databases">
        <title>Complete genome of the Arcobacter marinus type strain JCM 15502.</title>
        <authorList>
            <person name="Miller W.G."/>
            <person name="Yee E."/>
            <person name="Huynh S."/>
            <person name="Parker C.T."/>
        </authorList>
    </citation>
    <scope>NUCLEOTIDE SEQUENCE [LARGE SCALE GENOMIC DNA]</scope>
    <source>
        <strain evidence="1 4">JCM 15502</strain>
    </source>
</reference>
<evidence type="ECO:0000313" key="3">
    <source>
        <dbReference type="Proteomes" id="UP000224740"/>
    </source>
</evidence>
<dbReference type="Proteomes" id="UP000224740">
    <property type="component" value="Unassembled WGS sequence"/>
</dbReference>
<reference evidence="3" key="1">
    <citation type="submission" date="2017-09" db="EMBL/GenBank/DDBJ databases">
        <title>Arcobacter canalis sp. nov., a new species isolated from a water canal contaminated with urban sewage.</title>
        <authorList>
            <person name="Perez-Cataluna A."/>
            <person name="Salas-Masso N."/>
            <person name="Figueras M.J."/>
        </authorList>
    </citation>
    <scope>NUCLEOTIDE SEQUENCE [LARGE SCALE GENOMIC DNA]</scope>
    <source>
        <strain evidence="3">CECT 7727</strain>
    </source>
</reference>
<evidence type="ECO:0000313" key="1">
    <source>
        <dbReference type="EMBL" id="AXX87305.1"/>
    </source>
</evidence>
<proteinExistence type="predicted"/>
<accession>A0A347TL27</accession>
<protein>
    <submittedName>
        <fullName evidence="1">[Fe-Mo] cluster-binding protein, NifX/NifB/NifY family</fullName>
    </submittedName>
</protein>
<evidence type="ECO:0000313" key="4">
    <source>
        <dbReference type="Proteomes" id="UP000264693"/>
    </source>
</evidence>
<dbReference type="SUPFAM" id="SSF53146">
    <property type="entry name" value="Nitrogenase accessory factor-like"/>
    <property type="match status" value="1"/>
</dbReference>
<organism evidence="1 4">
    <name type="scientific">Malaciobacter marinus</name>
    <dbReference type="NCBI Taxonomy" id="505249"/>
    <lineage>
        <taxon>Bacteria</taxon>
        <taxon>Pseudomonadati</taxon>
        <taxon>Campylobacterota</taxon>
        <taxon>Epsilonproteobacteria</taxon>
        <taxon>Campylobacterales</taxon>
        <taxon>Arcobacteraceae</taxon>
        <taxon>Malaciobacter</taxon>
    </lineage>
</organism>
<name>A0A347TL27_9BACT</name>